<dbReference type="Gene3D" id="3.30.70.20">
    <property type="match status" value="1"/>
</dbReference>
<keyword evidence="7" id="KW-1185">Reference proteome</keyword>
<dbReference type="PANTHER" id="PTHR43687:SF3">
    <property type="entry name" value="4FE-4S FERREDOXIN-TYPE DOMAIN-CONTAINING PROTEIN"/>
    <property type="match status" value="1"/>
</dbReference>
<dbReference type="Proteomes" id="UP001143747">
    <property type="component" value="Unassembled WGS sequence"/>
</dbReference>
<comment type="caution">
    <text evidence="6">The sequence shown here is derived from an EMBL/GenBank/DDBJ whole genome shotgun (WGS) entry which is preliminary data.</text>
</comment>
<dbReference type="GO" id="GO:0051539">
    <property type="term" value="F:4 iron, 4 sulfur cluster binding"/>
    <property type="evidence" value="ECO:0007669"/>
    <property type="project" value="UniProtKB-KW"/>
</dbReference>
<proteinExistence type="predicted"/>
<evidence type="ECO:0000256" key="1">
    <source>
        <dbReference type="ARBA" id="ARBA00022485"/>
    </source>
</evidence>
<dbReference type="GO" id="GO:0016491">
    <property type="term" value="F:oxidoreductase activity"/>
    <property type="evidence" value="ECO:0007669"/>
    <property type="project" value="UniProtKB-ARBA"/>
</dbReference>
<organism evidence="6 7">
    <name type="scientific">Methanogenium marinum</name>
    <dbReference type="NCBI Taxonomy" id="348610"/>
    <lineage>
        <taxon>Archaea</taxon>
        <taxon>Methanobacteriati</taxon>
        <taxon>Methanobacteriota</taxon>
        <taxon>Stenosarchaea group</taxon>
        <taxon>Methanomicrobia</taxon>
        <taxon>Methanomicrobiales</taxon>
        <taxon>Methanomicrobiaceae</taxon>
        <taxon>Methanogenium</taxon>
    </lineage>
</organism>
<keyword evidence="2" id="KW-0479">Metal-binding</keyword>
<evidence type="ECO:0000313" key="6">
    <source>
        <dbReference type="EMBL" id="MDE4908359.1"/>
    </source>
</evidence>
<dbReference type="EMBL" id="JAKELO010000002">
    <property type="protein sequence ID" value="MDE4908359.1"/>
    <property type="molecule type" value="Genomic_DNA"/>
</dbReference>
<dbReference type="SUPFAM" id="SSF54862">
    <property type="entry name" value="4Fe-4S ferredoxins"/>
    <property type="match status" value="1"/>
</dbReference>
<dbReference type="Pfam" id="PF01837">
    <property type="entry name" value="HcyBio"/>
    <property type="match status" value="1"/>
</dbReference>
<sequence length="410" mass="43787">MKTMQEVRDRLTRGEAAVWTAMEMKERVRKGDIPTVDEVDIVTTGTFGIMSGTAAVMTVPVAAPGTFIRADTVTLNGVPAVPGPCPNERLGTVDLIVYGTAAASESYGGGHIFRDLVDGKEVDVVAEAGGKTYENTIYIEDLTTARIFTTRSCFRNYTAFVNRASDSIHTIFSVLPLKGRMSAATVSGCGEINPVENDPDLTHIRPGTPLLLNGAPGLVMGEGTRSTPERRNLAACAELSAMVGEWMGGFITSHGPECLTSVTIPLPILSADDITRLSVTDDQISLPVADITDRIPFSAASYGDVWQQTDFTVQVNPMNCLFCGPCTAAEACPTKAVMMGGGIMRSRCVACGTCVHTCPNGVYTMKAGALHLRDDSEAVVPIVLRQSDRSRAEMLCGHLKDQLLTGEFQL</sequence>
<reference evidence="6" key="1">
    <citation type="submission" date="2022-01" db="EMBL/GenBank/DDBJ databases">
        <title>Draft genome of Methanogenium marinum DSM 15558.</title>
        <authorList>
            <person name="Chen S.-C."/>
            <person name="You Y.-T."/>
        </authorList>
    </citation>
    <scope>NUCLEOTIDE SEQUENCE</scope>
    <source>
        <strain evidence="6">DSM 15558</strain>
    </source>
</reference>
<dbReference type="InterPro" id="IPR050572">
    <property type="entry name" value="Fe-S_Ferredoxin"/>
</dbReference>
<evidence type="ECO:0000259" key="5">
    <source>
        <dbReference type="PROSITE" id="PS51379"/>
    </source>
</evidence>
<protein>
    <submittedName>
        <fullName evidence="6">Methanogenesis marker 16 metalloprotein</fullName>
    </submittedName>
</protein>
<evidence type="ECO:0000256" key="4">
    <source>
        <dbReference type="ARBA" id="ARBA00023014"/>
    </source>
</evidence>
<accession>A0A9Q4KTD4</accession>
<feature type="domain" description="4Fe-4S ferredoxin-type" evidence="5">
    <location>
        <begin position="339"/>
        <end position="368"/>
    </location>
</feature>
<dbReference type="InterPro" id="IPR017896">
    <property type="entry name" value="4Fe4S_Fe-S-bd"/>
</dbReference>
<evidence type="ECO:0000256" key="2">
    <source>
        <dbReference type="ARBA" id="ARBA00022723"/>
    </source>
</evidence>
<dbReference type="InterPro" id="IPR017900">
    <property type="entry name" value="4Fe4S_Fe_S_CS"/>
</dbReference>
<feature type="domain" description="4Fe-4S ferredoxin-type" evidence="5">
    <location>
        <begin position="311"/>
        <end position="337"/>
    </location>
</feature>
<evidence type="ECO:0000313" key="7">
    <source>
        <dbReference type="Proteomes" id="UP001143747"/>
    </source>
</evidence>
<name>A0A9Q4KTD4_9EURY</name>
<dbReference type="PANTHER" id="PTHR43687">
    <property type="entry name" value="ADENYLYLSULFATE REDUCTASE, BETA SUBUNIT"/>
    <property type="match status" value="1"/>
</dbReference>
<dbReference type="PROSITE" id="PS51379">
    <property type="entry name" value="4FE4S_FER_2"/>
    <property type="match status" value="2"/>
</dbReference>
<dbReference type="InterPro" id="IPR002708">
    <property type="entry name" value="HcyBio"/>
</dbReference>
<evidence type="ECO:0000256" key="3">
    <source>
        <dbReference type="ARBA" id="ARBA00023004"/>
    </source>
</evidence>
<dbReference type="AlphaFoldDB" id="A0A9Q4KTD4"/>
<dbReference type="Pfam" id="PF00037">
    <property type="entry name" value="Fer4"/>
    <property type="match status" value="1"/>
</dbReference>
<dbReference type="GO" id="GO:0046872">
    <property type="term" value="F:metal ion binding"/>
    <property type="evidence" value="ECO:0007669"/>
    <property type="project" value="UniProtKB-KW"/>
</dbReference>
<keyword evidence="4" id="KW-0411">Iron-sulfur</keyword>
<dbReference type="RefSeq" id="WP_274924990.1">
    <property type="nucleotide sequence ID" value="NZ_JAKELO010000002.1"/>
</dbReference>
<keyword evidence="1" id="KW-0004">4Fe-4S</keyword>
<dbReference type="NCBIfam" id="TIGR03287">
    <property type="entry name" value="methan_mark_16"/>
    <property type="match status" value="1"/>
</dbReference>
<keyword evidence="3" id="KW-0408">Iron</keyword>
<dbReference type="InterPro" id="IPR017677">
    <property type="entry name" value="Methan_mark_16"/>
</dbReference>
<dbReference type="PROSITE" id="PS00198">
    <property type="entry name" value="4FE4S_FER_1"/>
    <property type="match status" value="1"/>
</dbReference>
<gene>
    <name evidence="6" type="ORF">L0665_07010</name>
</gene>